<evidence type="ECO:0000256" key="1">
    <source>
        <dbReference type="SAM" id="Phobius"/>
    </source>
</evidence>
<evidence type="ECO:0000313" key="2">
    <source>
        <dbReference type="EMBL" id="KIK61447.1"/>
    </source>
</evidence>
<feature type="transmembrane region" description="Helical" evidence="1">
    <location>
        <begin position="158"/>
        <end position="177"/>
    </location>
</feature>
<evidence type="ECO:0008006" key="4">
    <source>
        <dbReference type="Google" id="ProtNLM"/>
    </source>
</evidence>
<feature type="transmembrane region" description="Helical" evidence="1">
    <location>
        <begin position="239"/>
        <end position="264"/>
    </location>
</feature>
<feature type="transmembrane region" description="Helical" evidence="1">
    <location>
        <begin position="55"/>
        <end position="73"/>
    </location>
</feature>
<feature type="transmembrane region" description="Helical" evidence="1">
    <location>
        <begin position="133"/>
        <end position="151"/>
    </location>
</feature>
<feature type="transmembrane region" description="Helical" evidence="1">
    <location>
        <begin position="279"/>
        <end position="302"/>
    </location>
</feature>
<dbReference type="Proteomes" id="UP000053593">
    <property type="component" value="Unassembled WGS sequence"/>
</dbReference>
<keyword evidence="1" id="KW-1133">Transmembrane helix</keyword>
<evidence type="ECO:0000313" key="3">
    <source>
        <dbReference type="Proteomes" id="UP000053593"/>
    </source>
</evidence>
<keyword evidence="3" id="KW-1185">Reference proteome</keyword>
<keyword evidence="1" id="KW-0472">Membrane</keyword>
<gene>
    <name evidence="2" type="ORF">GYMLUDRAFT_243623</name>
</gene>
<dbReference type="OrthoDB" id="2884172at2759"/>
<keyword evidence="1" id="KW-0812">Transmembrane</keyword>
<accession>A0A0D0CQU5</accession>
<dbReference type="AlphaFoldDB" id="A0A0D0CQU5"/>
<reference evidence="2 3" key="1">
    <citation type="submission" date="2014-04" db="EMBL/GenBank/DDBJ databases">
        <title>Evolutionary Origins and Diversification of the Mycorrhizal Mutualists.</title>
        <authorList>
            <consortium name="DOE Joint Genome Institute"/>
            <consortium name="Mycorrhizal Genomics Consortium"/>
            <person name="Kohler A."/>
            <person name="Kuo A."/>
            <person name="Nagy L.G."/>
            <person name="Floudas D."/>
            <person name="Copeland A."/>
            <person name="Barry K.W."/>
            <person name="Cichocki N."/>
            <person name="Veneault-Fourrey C."/>
            <person name="LaButti K."/>
            <person name="Lindquist E.A."/>
            <person name="Lipzen A."/>
            <person name="Lundell T."/>
            <person name="Morin E."/>
            <person name="Murat C."/>
            <person name="Riley R."/>
            <person name="Ohm R."/>
            <person name="Sun H."/>
            <person name="Tunlid A."/>
            <person name="Henrissat B."/>
            <person name="Grigoriev I.V."/>
            <person name="Hibbett D.S."/>
            <person name="Martin F."/>
        </authorList>
    </citation>
    <scope>NUCLEOTIDE SEQUENCE [LARGE SCALE GENOMIC DNA]</scope>
    <source>
        <strain evidence="2 3">FD-317 M1</strain>
    </source>
</reference>
<organism evidence="2 3">
    <name type="scientific">Collybiopsis luxurians FD-317 M1</name>
    <dbReference type="NCBI Taxonomy" id="944289"/>
    <lineage>
        <taxon>Eukaryota</taxon>
        <taxon>Fungi</taxon>
        <taxon>Dikarya</taxon>
        <taxon>Basidiomycota</taxon>
        <taxon>Agaricomycotina</taxon>
        <taxon>Agaricomycetes</taxon>
        <taxon>Agaricomycetidae</taxon>
        <taxon>Agaricales</taxon>
        <taxon>Marasmiineae</taxon>
        <taxon>Omphalotaceae</taxon>
        <taxon>Collybiopsis</taxon>
        <taxon>Collybiopsis luxurians</taxon>
    </lineage>
</organism>
<feature type="transmembrane region" description="Helical" evidence="1">
    <location>
        <begin position="20"/>
        <end position="43"/>
    </location>
</feature>
<dbReference type="EMBL" id="KN834771">
    <property type="protein sequence ID" value="KIK61447.1"/>
    <property type="molecule type" value="Genomic_DNA"/>
</dbReference>
<sequence length="330" mass="37215">MTPNDEHELLINAQNTAENVIGLIVTSAGFGILLLGTVIAIKFLPLRPWKDARTVQMICCILILVCFIWVFIYNGAFTLYMVRQGFITSTKKPFFDDYSMLLVLNDMIGWPTKITVRIPVAAFDSIEISNLQFTMYQIVIGDFCVVWRAWVLLQDNKIWRWVLIILMVTNILVSIADCIWDVIEAQLVLKAFPTLDWLSNGISIVINFVATGLIAWKARAHYEMMKESSIQRKSHVMKILLLFIESGGVFCAVQVLSLILSLIISYDAVDTLSLPYSEAYYAISSLSFVLYAWYPPGIIMLIHAKKSPVSLVKTSCHSSTLNMYTSATAN</sequence>
<feature type="transmembrane region" description="Helical" evidence="1">
    <location>
        <begin position="197"/>
        <end position="218"/>
    </location>
</feature>
<name>A0A0D0CQU5_9AGAR</name>
<protein>
    <recommendedName>
        <fullName evidence="4">Taste receptor type 2</fullName>
    </recommendedName>
</protein>
<dbReference type="HOGENOM" id="CLU_071641_1_0_1"/>
<proteinExistence type="predicted"/>